<dbReference type="EMBL" id="JABANM010020239">
    <property type="protein sequence ID" value="KAF4723168.1"/>
    <property type="molecule type" value="Genomic_DNA"/>
</dbReference>
<gene>
    <name evidence="2" type="ORF">FOZ62_004972</name>
</gene>
<evidence type="ECO:0000256" key="1">
    <source>
        <dbReference type="SAM" id="SignalP"/>
    </source>
</evidence>
<comment type="caution">
    <text evidence="2">The sequence shown here is derived from an EMBL/GenBank/DDBJ whole genome shotgun (WGS) entry which is preliminary data.</text>
</comment>
<accession>A0A7J6RR29</accession>
<sequence>MLAVLSLLLLPLSSLGRAGHEKRTKVNQLPSHEIDGGAVSFLPSHENDCWLVVRKPDHPGVLASWGFTIDQGENKLKTIKLECSAHYYTCHDSTAELHAFETNNDPRRPLHLKAGRACLVDPVLSLTVKVRRAVDDRESECKEAVNKLHEMMINNGQSHPGILYDYTAMLADLCMMFDDANDLQV</sequence>
<dbReference type="AlphaFoldDB" id="A0A7J6RR29"/>
<organism evidence="2 3">
    <name type="scientific">Perkinsus olseni</name>
    <name type="common">Perkinsus atlanticus</name>
    <dbReference type="NCBI Taxonomy" id="32597"/>
    <lineage>
        <taxon>Eukaryota</taxon>
        <taxon>Sar</taxon>
        <taxon>Alveolata</taxon>
        <taxon>Perkinsozoa</taxon>
        <taxon>Perkinsea</taxon>
        <taxon>Perkinsida</taxon>
        <taxon>Perkinsidae</taxon>
        <taxon>Perkinsus</taxon>
    </lineage>
</organism>
<evidence type="ECO:0000313" key="3">
    <source>
        <dbReference type="Proteomes" id="UP000574390"/>
    </source>
</evidence>
<feature type="signal peptide" evidence="1">
    <location>
        <begin position="1"/>
        <end position="18"/>
    </location>
</feature>
<keyword evidence="1" id="KW-0732">Signal</keyword>
<dbReference type="Proteomes" id="UP000574390">
    <property type="component" value="Unassembled WGS sequence"/>
</dbReference>
<feature type="chain" id="PRO_5029896093" evidence="1">
    <location>
        <begin position="19"/>
        <end position="185"/>
    </location>
</feature>
<name>A0A7J6RR29_PEROL</name>
<proteinExistence type="predicted"/>
<reference evidence="2 3" key="1">
    <citation type="submission" date="2020-04" db="EMBL/GenBank/DDBJ databases">
        <title>Perkinsus olseni comparative genomics.</title>
        <authorList>
            <person name="Bogema D.R."/>
        </authorList>
    </citation>
    <scope>NUCLEOTIDE SEQUENCE [LARGE SCALE GENOMIC DNA]</scope>
    <source>
        <strain evidence="2">ATCC PRA-205</strain>
    </source>
</reference>
<protein>
    <submittedName>
        <fullName evidence="2">Uncharacterized protein</fullName>
    </submittedName>
</protein>
<evidence type="ECO:0000313" key="2">
    <source>
        <dbReference type="EMBL" id="KAF4723168.1"/>
    </source>
</evidence>